<protein>
    <submittedName>
        <fullName evidence="1">Uncharacterized protein</fullName>
    </submittedName>
</protein>
<accession>A0A0A9BCF9</accession>
<reference evidence="1" key="2">
    <citation type="journal article" date="2015" name="Data Brief">
        <title>Shoot transcriptome of the giant reed, Arundo donax.</title>
        <authorList>
            <person name="Barrero R.A."/>
            <person name="Guerrero F.D."/>
            <person name="Moolhuijzen P."/>
            <person name="Goolsby J.A."/>
            <person name="Tidwell J."/>
            <person name="Bellgard S.E."/>
            <person name="Bellgard M.I."/>
        </authorList>
    </citation>
    <scope>NUCLEOTIDE SEQUENCE</scope>
    <source>
        <tissue evidence="1">Shoot tissue taken approximately 20 cm above the soil surface</tissue>
    </source>
</reference>
<evidence type="ECO:0000313" key="1">
    <source>
        <dbReference type="EMBL" id="JAD61614.1"/>
    </source>
</evidence>
<dbReference type="AlphaFoldDB" id="A0A0A9BCF9"/>
<dbReference type="EMBL" id="GBRH01236281">
    <property type="protein sequence ID" value="JAD61614.1"/>
    <property type="molecule type" value="Transcribed_RNA"/>
</dbReference>
<proteinExistence type="predicted"/>
<organism evidence="1">
    <name type="scientific">Arundo donax</name>
    <name type="common">Giant reed</name>
    <name type="synonym">Donax arundinaceus</name>
    <dbReference type="NCBI Taxonomy" id="35708"/>
    <lineage>
        <taxon>Eukaryota</taxon>
        <taxon>Viridiplantae</taxon>
        <taxon>Streptophyta</taxon>
        <taxon>Embryophyta</taxon>
        <taxon>Tracheophyta</taxon>
        <taxon>Spermatophyta</taxon>
        <taxon>Magnoliopsida</taxon>
        <taxon>Liliopsida</taxon>
        <taxon>Poales</taxon>
        <taxon>Poaceae</taxon>
        <taxon>PACMAD clade</taxon>
        <taxon>Arundinoideae</taxon>
        <taxon>Arundineae</taxon>
        <taxon>Arundo</taxon>
    </lineage>
</organism>
<reference evidence="1" key="1">
    <citation type="submission" date="2014-09" db="EMBL/GenBank/DDBJ databases">
        <authorList>
            <person name="Magalhaes I.L.F."/>
            <person name="Oliveira U."/>
            <person name="Santos F.R."/>
            <person name="Vidigal T.H.D.A."/>
            <person name="Brescovit A.D."/>
            <person name="Santos A.J."/>
        </authorList>
    </citation>
    <scope>NUCLEOTIDE SEQUENCE</scope>
    <source>
        <tissue evidence="1">Shoot tissue taken approximately 20 cm above the soil surface</tissue>
    </source>
</reference>
<name>A0A0A9BCF9_ARUDO</name>
<sequence>MFDKTPSVSLCSDSCCRLCMNLSAVVICKERSRKRKGSVKLSPFKEFVDVNFTVLCYLCS</sequence>